<reference evidence="1 3" key="1">
    <citation type="submission" date="2018-11" db="EMBL/GenBank/DDBJ databases">
        <authorList>
            <person name="Li F."/>
        </authorList>
    </citation>
    <scope>NUCLEOTIDE SEQUENCE [LARGE SCALE GENOMIC DNA]</scope>
    <source>
        <strain evidence="1 3">Gsoil 818</strain>
    </source>
</reference>
<protein>
    <submittedName>
        <fullName evidence="1">Methyl-accepting chemotaxis protein</fullName>
    </submittedName>
</protein>
<dbReference type="Proteomes" id="UP000279994">
    <property type="component" value="Unassembled WGS sequence"/>
</dbReference>
<dbReference type="AlphaFoldDB" id="A0A3N0GM56"/>
<evidence type="ECO:0000313" key="2">
    <source>
        <dbReference type="EMBL" id="RNM15397.1"/>
    </source>
</evidence>
<proteinExistence type="predicted"/>
<comment type="caution">
    <text evidence="1">The sequence shown here is derived from an EMBL/GenBank/DDBJ whole genome shotgun (WGS) entry which is preliminary data.</text>
</comment>
<feature type="non-terminal residue" evidence="1">
    <location>
        <position position="1"/>
    </location>
</feature>
<dbReference type="EMBL" id="RJSF01000041">
    <property type="protein sequence ID" value="RNM13306.1"/>
    <property type="molecule type" value="Genomic_DNA"/>
</dbReference>
<evidence type="ECO:0000313" key="3">
    <source>
        <dbReference type="Proteomes" id="UP000279994"/>
    </source>
</evidence>
<name>A0A3N0GM56_9ACTN</name>
<keyword evidence="3" id="KW-1185">Reference proteome</keyword>
<evidence type="ECO:0000313" key="1">
    <source>
        <dbReference type="EMBL" id="RNM13306.1"/>
    </source>
</evidence>
<organism evidence="1 3">
    <name type="scientific">Nocardioides pocheonensis</name>
    <dbReference type="NCBI Taxonomy" id="661485"/>
    <lineage>
        <taxon>Bacteria</taxon>
        <taxon>Bacillati</taxon>
        <taxon>Actinomycetota</taxon>
        <taxon>Actinomycetes</taxon>
        <taxon>Propionibacteriales</taxon>
        <taxon>Nocardioidaceae</taxon>
        <taxon>Nocardioides</taxon>
    </lineage>
</organism>
<sequence length="42" mass="4318">NITAVARAATDTTSGAGNTAQAADELARMAAEMQELVGQFTY</sequence>
<gene>
    <name evidence="2" type="ORF">EFL26_08505</name>
    <name evidence="1" type="ORF">EFL26_15960</name>
</gene>
<accession>A0A3N0GM56</accession>
<dbReference type="EMBL" id="RJSF01000028">
    <property type="protein sequence ID" value="RNM15397.1"/>
    <property type="molecule type" value="Genomic_DNA"/>
</dbReference>